<evidence type="ECO:0000313" key="6">
    <source>
        <dbReference type="Proteomes" id="UP000007875"/>
    </source>
</evidence>
<dbReference type="Ensembl" id="ENSCSAVT00000002033.1">
    <property type="protein sequence ID" value="ENSCSAVP00000001999.1"/>
    <property type="gene ID" value="ENSCSAVG00000001169.1"/>
</dbReference>
<dbReference type="Pfam" id="PF04677">
    <property type="entry name" value="CwfJ_C_1"/>
    <property type="match status" value="1"/>
</dbReference>
<dbReference type="Gene3D" id="3.30.428.10">
    <property type="entry name" value="HIT-like"/>
    <property type="match status" value="1"/>
</dbReference>
<dbReference type="GO" id="GO:0000398">
    <property type="term" value="P:mRNA splicing, via spliceosome"/>
    <property type="evidence" value="ECO:0007669"/>
    <property type="project" value="TreeGrafter"/>
</dbReference>
<dbReference type="AlphaFoldDB" id="H2Y9K1"/>
<evidence type="ECO:0000313" key="5">
    <source>
        <dbReference type="Ensembl" id="ENSCSAVP00000001999.1"/>
    </source>
</evidence>
<evidence type="ECO:0000259" key="4">
    <source>
        <dbReference type="Pfam" id="PF04677"/>
    </source>
</evidence>
<dbReference type="GO" id="GO:0071014">
    <property type="term" value="C:post-mRNA release spliceosomal complex"/>
    <property type="evidence" value="ECO:0007669"/>
    <property type="project" value="TreeGrafter"/>
</dbReference>
<comment type="similarity">
    <text evidence="1">Belongs to the CWF19 family.</text>
</comment>
<dbReference type="GeneTree" id="ENSGT00940000156000"/>
<keyword evidence="6" id="KW-1185">Reference proteome</keyword>
<protein>
    <recommendedName>
        <fullName evidence="2">CWF19-like protein 1</fullName>
    </recommendedName>
</protein>
<dbReference type="Proteomes" id="UP000007875">
    <property type="component" value="Unassembled WGS sequence"/>
</dbReference>
<organism evidence="5 6">
    <name type="scientific">Ciona savignyi</name>
    <name type="common">Pacific transparent sea squirt</name>
    <dbReference type="NCBI Taxonomy" id="51511"/>
    <lineage>
        <taxon>Eukaryota</taxon>
        <taxon>Metazoa</taxon>
        <taxon>Chordata</taxon>
        <taxon>Tunicata</taxon>
        <taxon>Ascidiacea</taxon>
        <taxon>Phlebobranchia</taxon>
        <taxon>Cionidae</taxon>
        <taxon>Ciona</taxon>
    </lineage>
</organism>
<evidence type="ECO:0000256" key="1">
    <source>
        <dbReference type="ARBA" id="ARBA00006795"/>
    </source>
</evidence>
<dbReference type="FunFam" id="3.30.428.10:FF:000024">
    <property type="entry name" value="CWF19-like cell cycle control factor 1"/>
    <property type="match status" value="1"/>
</dbReference>
<dbReference type="InterPro" id="IPR006767">
    <property type="entry name" value="Cwf19-like_C_dom-2"/>
</dbReference>
<dbReference type="SUPFAM" id="SSF56300">
    <property type="entry name" value="Metallo-dependent phosphatases"/>
    <property type="match status" value="1"/>
</dbReference>
<dbReference type="SUPFAM" id="SSF54197">
    <property type="entry name" value="HIT-like"/>
    <property type="match status" value="1"/>
</dbReference>
<proteinExistence type="inferred from homology"/>
<feature type="domain" description="Cwf19-like protein C-terminal" evidence="3">
    <location>
        <begin position="451"/>
        <end position="535"/>
    </location>
</feature>
<evidence type="ECO:0000256" key="2">
    <source>
        <dbReference type="ARBA" id="ARBA00041007"/>
    </source>
</evidence>
<evidence type="ECO:0000259" key="3">
    <source>
        <dbReference type="Pfam" id="PF04676"/>
    </source>
</evidence>
<dbReference type="CDD" id="cd07380">
    <property type="entry name" value="MPP_CWF19_N"/>
    <property type="match status" value="1"/>
</dbReference>
<dbReference type="InterPro" id="IPR006768">
    <property type="entry name" value="Cwf19-like_C_dom-1"/>
</dbReference>
<reference evidence="6" key="1">
    <citation type="submission" date="2003-08" db="EMBL/GenBank/DDBJ databases">
        <authorList>
            <person name="Birren B."/>
            <person name="Nusbaum C."/>
            <person name="Abebe A."/>
            <person name="Abouelleil A."/>
            <person name="Adekoya E."/>
            <person name="Ait-zahra M."/>
            <person name="Allen N."/>
            <person name="Allen T."/>
            <person name="An P."/>
            <person name="Anderson M."/>
            <person name="Anderson S."/>
            <person name="Arachchi H."/>
            <person name="Armbruster J."/>
            <person name="Bachantsang P."/>
            <person name="Baldwin J."/>
            <person name="Barry A."/>
            <person name="Bayul T."/>
            <person name="Blitshsteyn B."/>
            <person name="Bloom T."/>
            <person name="Blye J."/>
            <person name="Boguslavskiy L."/>
            <person name="Borowsky M."/>
            <person name="Boukhgalter B."/>
            <person name="Brunache A."/>
            <person name="Butler J."/>
            <person name="Calixte N."/>
            <person name="Calvo S."/>
            <person name="Camarata J."/>
            <person name="Campo K."/>
            <person name="Chang J."/>
            <person name="Cheshatsang Y."/>
            <person name="Citroen M."/>
            <person name="Collymore A."/>
            <person name="Considine T."/>
            <person name="Cook A."/>
            <person name="Cooke P."/>
            <person name="Corum B."/>
            <person name="Cuomo C."/>
            <person name="David R."/>
            <person name="Dawoe T."/>
            <person name="Degray S."/>
            <person name="Dodge S."/>
            <person name="Dooley K."/>
            <person name="Dorje P."/>
            <person name="Dorjee K."/>
            <person name="Dorris L."/>
            <person name="Duffey N."/>
            <person name="Dupes A."/>
            <person name="Elkins T."/>
            <person name="Engels R."/>
            <person name="Erickson J."/>
            <person name="Farina A."/>
            <person name="Faro S."/>
            <person name="Ferreira P."/>
            <person name="Fischer H."/>
            <person name="Fitzgerald M."/>
            <person name="Foley K."/>
            <person name="Gage D."/>
            <person name="Galagan J."/>
            <person name="Gearin G."/>
            <person name="Gnerre S."/>
            <person name="Gnirke A."/>
            <person name="Goyette A."/>
            <person name="Graham J."/>
            <person name="Grandbois E."/>
            <person name="Gyaltsen K."/>
            <person name="Hafez N."/>
            <person name="Hagopian D."/>
            <person name="Hagos B."/>
            <person name="Hall J."/>
            <person name="Hatcher B."/>
            <person name="Heller A."/>
            <person name="Higgins H."/>
            <person name="Honan T."/>
            <person name="Horn A."/>
            <person name="Houde N."/>
            <person name="Hughes L."/>
            <person name="Hulme W."/>
            <person name="Husby E."/>
            <person name="Iliev I."/>
            <person name="Jaffe D."/>
            <person name="Jones C."/>
            <person name="Kamal M."/>
            <person name="Kamat A."/>
            <person name="Kamvysselis M."/>
            <person name="Karlsson E."/>
            <person name="Kells C."/>
            <person name="Kieu A."/>
            <person name="Kisner P."/>
            <person name="Kodira C."/>
            <person name="Kulbokas E."/>
            <person name="Labutti K."/>
            <person name="Lama D."/>
            <person name="Landers T."/>
            <person name="Leger J."/>
            <person name="Levine S."/>
            <person name="Lewis D."/>
            <person name="Lewis T."/>
            <person name="Lindblad-toh K."/>
            <person name="Liu X."/>
            <person name="Lokyitsang T."/>
            <person name="Lokyitsang Y."/>
            <person name="Lucien O."/>
            <person name="Lui A."/>
            <person name="Ma L.J."/>
            <person name="Mabbitt R."/>
            <person name="Macdonald J."/>
            <person name="Maclean C."/>
            <person name="Major J."/>
            <person name="Manning J."/>
            <person name="Marabella R."/>
            <person name="Maru K."/>
            <person name="Matthews C."/>
            <person name="Mauceli E."/>
            <person name="Mccarthy M."/>
            <person name="Mcdonough S."/>
            <person name="Mcghee T."/>
            <person name="Meldrim J."/>
            <person name="Meneus L."/>
            <person name="Mesirov J."/>
            <person name="Mihalev A."/>
            <person name="Mihova T."/>
            <person name="Mikkelsen T."/>
            <person name="Mlenga V."/>
            <person name="Moru K."/>
            <person name="Mozes J."/>
            <person name="Mulrain L."/>
            <person name="Munson G."/>
            <person name="Naylor J."/>
            <person name="Newes C."/>
            <person name="Nguyen C."/>
            <person name="Nguyen N."/>
            <person name="Nguyen T."/>
            <person name="Nicol R."/>
            <person name="Nielsen C."/>
            <person name="Nizzari M."/>
            <person name="Norbu C."/>
            <person name="Norbu N."/>
            <person name="O'donnell P."/>
            <person name="Okoawo O."/>
            <person name="O'leary S."/>
            <person name="Omotosho B."/>
            <person name="O'neill K."/>
            <person name="Osman S."/>
            <person name="Parker S."/>
            <person name="Perrin D."/>
            <person name="Phunkhang P."/>
            <person name="Piqani B."/>
            <person name="Purcell S."/>
            <person name="Rachupka T."/>
            <person name="Ramasamy U."/>
            <person name="Rameau R."/>
            <person name="Ray V."/>
            <person name="Raymond C."/>
            <person name="Retta R."/>
            <person name="Richardson S."/>
            <person name="Rise C."/>
            <person name="Rodriguez J."/>
            <person name="Rogers J."/>
            <person name="Rogov P."/>
            <person name="Rutman M."/>
            <person name="Schupbach R."/>
            <person name="Seaman C."/>
            <person name="Settipalli S."/>
            <person name="Sharpe T."/>
            <person name="Sheridan J."/>
            <person name="Sherpa N."/>
            <person name="Shi J."/>
            <person name="Smirnov S."/>
            <person name="Smith C."/>
            <person name="Sougnez C."/>
            <person name="Spencer B."/>
            <person name="Stalker J."/>
            <person name="Stange-thomann N."/>
            <person name="Stavropoulos S."/>
            <person name="Stetson K."/>
            <person name="Stone C."/>
            <person name="Stone S."/>
            <person name="Stubbs M."/>
            <person name="Talamas J."/>
            <person name="Tchuinga P."/>
            <person name="Tenzing P."/>
            <person name="Tesfaye S."/>
            <person name="Theodore J."/>
            <person name="Thoulutsang Y."/>
            <person name="Topham K."/>
            <person name="Towey S."/>
            <person name="Tsamla T."/>
            <person name="Tsomo N."/>
            <person name="Vallee D."/>
            <person name="Vassiliev H."/>
            <person name="Venkataraman V."/>
            <person name="Vinson J."/>
            <person name="Vo A."/>
            <person name="Wade C."/>
            <person name="Wang S."/>
            <person name="Wangchuk T."/>
            <person name="Wangdi T."/>
            <person name="Whittaker C."/>
            <person name="Wilkinson J."/>
            <person name="Wu Y."/>
            <person name="Wyman D."/>
            <person name="Yadav S."/>
            <person name="Yang S."/>
            <person name="Yang X."/>
            <person name="Yeager S."/>
            <person name="Yee E."/>
            <person name="Young G."/>
            <person name="Zainoun J."/>
            <person name="Zembeck L."/>
            <person name="Zimmer A."/>
            <person name="Zody M."/>
            <person name="Lander E."/>
        </authorList>
    </citation>
    <scope>NUCLEOTIDE SEQUENCE [LARGE SCALE GENOMIC DNA]</scope>
</reference>
<dbReference type="InterPro" id="IPR036265">
    <property type="entry name" value="HIT-like_sf"/>
</dbReference>
<dbReference type="GO" id="GO:0061632">
    <property type="term" value="F:RNA lariat debranching enzyme activator activity"/>
    <property type="evidence" value="ECO:0007669"/>
    <property type="project" value="TreeGrafter"/>
</dbReference>
<sequence length="540" mass="60787">MSALKILVCGDVRGKFDQVFGRVRKLQSKGNDFSMLLCVGDFFSDSVEAKSSWLEYLNGTKKCPITTFILGPNNENVESYFADSADCGGELCENITYLGKKGIFTGTSGLKIAYLSGVESNDPTNTSFNVDDIKVLSSQLGSDNADYKGIDILMTSSWPKGIHTYGNSPSNEKCKSCGSELLAQLAKTCKPRYHFAGMEGINYERLPYRNHTVLAEPSRHVTRFIALGHAANSEKQKYLYAFLMTPMPQAEDLNTQPPDTTQSPYDVDKANKIPVLISNNSATADQYRWNMDMNRGQKRKSQNNNHNQPERKHSRPQDWSCWFCLGGEKVEKHLVASVGDLCYVAMAKGGLSPDHVLILPIAHHSSSNDLPEDTMLEVTRYKDALRSAFKHQERDCVFFERNYRTDHMQIQVVPLPKGVTSDTVKKSFIELAATNADRHGNPSPLDFAQLPARTDLKQVLGKGIPFFHVELPDGTRLLHRIQRFFPLQFGREALCSAPLLNAPNRVDWRSCDIPRDQESEHTKKFREFFKKFDVTMADDE</sequence>
<name>H2Y9K1_CIOSA</name>
<dbReference type="HOGENOM" id="CLU_019955_2_0_1"/>
<accession>H2Y9K1</accession>
<feature type="domain" description="Cwf19-like C-terminal" evidence="4">
    <location>
        <begin position="312"/>
        <end position="420"/>
    </location>
</feature>
<dbReference type="InterPro" id="IPR040194">
    <property type="entry name" value="Cwf19-like"/>
</dbReference>
<reference evidence="5" key="3">
    <citation type="submission" date="2025-09" db="UniProtKB">
        <authorList>
            <consortium name="Ensembl"/>
        </authorList>
    </citation>
    <scope>IDENTIFICATION</scope>
</reference>
<reference evidence="5" key="2">
    <citation type="submission" date="2025-08" db="UniProtKB">
        <authorList>
            <consortium name="Ensembl"/>
        </authorList>
    </citation>
    <scope>IDENTIFICATION</scope>
</reference>
<dbReference type="PANTHER" id="PTHR12072:SF4">
    <property type="entry name" value="CWF19-LIKE PROTEIN 1"/>
    <property type="match status" value="1"/>
</dbReference>
<dbReference type="InterPro" id="IPR029052">
    <property type="entry name" value="Metallo-depent_PP-like"/>
</dbReference>
<dbReference type="PANTHER" id="PTHR12072">
    <property type="entry name" value="CWF19, CELL CYCLE CONTROL PROTEIN"/>
    <property type="match status" value="1"/>
</dbReference>
<dbReference type="Pfam" id="PF04676">
    <property type="entry name" value="CwfJ_C_2"/>
    <property type="match status" value="1"/>
</dbReference>